<gene>
    <name evidence="2" type="ORF">SAMN05216287_2052</name>
</gene>
<name>A0A1H2YU58_9PSED</name>
<sequence length="260" mass="27969">MPDARSSRHFRIFRRLLGVLGFAGLLGSAQAATSVLIWPINPVIEGEGSGVALWLENRGDASVKLQTRVLDWKQQSFADQLGAQQGVVASPPIISVEPGKRQLIRLIRRQPAPPGVEQAYRVLVDELIPEDGPQGDKAGVQFQMRYSVPLFVYGAGLAAPKDGAAIADDKAAAVALSYRVESEGGRRWLRLHNAGSVHARLSEVRLVQGGKAVPVAEGLLGYVLPGADMRWVMPEGVQPGAFTLEARVNERSDPQTIGAQ</sequence>
<dbReference type="Pfam" id="PF00345">
    <property type="entry name" value="PapD_N"/>
    <property type="match status" value="1"/>
</dbReference>
<organism evidence="2 3">
    <name type="scientific">Pseudomonas kuykendallii</name>
    <dbReference type="NCBI Taxonomy" id="1007099"/>
    <lineage>
        <taxon>Bacteria</taxon>
        <taxon>Pseudomonadati</taxon>
        <taxon>Pseudomonadota</taxon>
        <taxon>Gammaproteobacteria</taxon>
        <taxon>Pseudomonadales</taxon>
        <taxon>Pseudomonadaceae</taxon>
        <taxon>Pseudomonas</taxon>
    </lineage>
</organism>
<reference evidence="3" key="1">
    <citation type="submission" date="2016-10" db="EMBL/GenBank/DDBJ databases">
        <authorList>
            <person name="Varghese N."/>
            <person name="Submissions S."/>
        </authorList>
    </citation>
    <scope>NUCLEOTIDE SEQUENCE [LARGE SCALE GENOMIC DNA]</scope>
    <source>
        <strain evidence="3">NRRL B-59562</strain>
    </source>
</reference>
<dbReference type="InterPro" id="IPR050643">
    <property type="entry name" value="Periplasmic_pilus_chap"/>
</dbReference>
<proteinExistence type="predicted"/>
<dbReference type="InterPro" id="IPR013783">
    <property type="entry name" value="Ig-like_fold"/>
</dbReference>
<dbReference type="GO" id="GO:0030288">
    <property type="term" value="C:outer membrane-bounded periplasmic space"/>
    <property type="evidence" value="ECO:0007669"/>
    <property type="project" value="InterPro"/>
</dbReference>
<feature type="domain" description="Pili assembly chaperone N-terminal" evidence="1">
    <location>
        <begin position="45"/>
        <end position="153"/>
    </location>
</feature>
<dbReference type="OrthoDB" id="511700at2"/>
<dbReference type="Gene3D" id="2.60.40.10">
    <property type="entry name" value="Immunoglobulins"/>
    <property type="match status" value="1"/>
</dbReference>
<dbReference type="InterPro" id="IPR016147">
    <property type="entry name" value="Pili_assmbl_chaperone_N"/>
</dbReference>
<evidence type="ECO:0000259" key="1">
    <source>
        <dbReference type="Pfam" id="PF00345"/>
    </source>
</evidence>
<accession>A0A1H2YU58</accession>
<evidence type="ECO:0000313" key="3">
    <source>
        <dbReference type="Proteomes" id="UP000243778"/>
    </source>
</evidence>
<dbReference type="InterPro" id="IPR008962">
    <property type="entry name" value="PapD-like_sf"/>
</dbReference>
<evidence type="ECO:0000313" key="2">
    <source>
        <dbReference type="EMBL" id="SDX08591.1"/>
    </source>
</evidence>
<dbReference type="GO" id="GO:0071555">
    <property type="term" value="P:cell wall organization"/>
    <property type="evidence" value="ECO:0007669"/>
    <property type="project" value="InterPro"/>
</dbReference>
<dbReference type="AlphaFoldDB" id="A0A1H2YU58"/>
<protein>
    <submittedName>
        <fullName evidence="2">Fimbrial chaperone protein</fullName>
    </submittedName>
</protein>
<dbReference type="Proteomes" id="UP000243778">
    <property type="component" value="Unassembled WGS sequence"/>
</dbReference>
<dbReference type="RefSeq" id="WP_090227495.1">
    <property type="nucleotide sequence ID" value="NZ_FNNU01000003.1"/>
</dbReference>
<dbReference type="PANTHER" id="PTHR30251:SF4">
    <property type="entry name" value="SLR1668 PROTEIN"/>
    <property type="match status" value="1"/>
</dbReference>
<keyword evidence="3" id="KW-1185">Reference proteome</keyword>
<dbReference type="SUPFAM" id="SSF49354">
    <property type="entry name" value="PapD-like"/>
    <property type="match status" value="1"/>
</dbReference>
<dbReference type="EMBL" id="FNNU01000003">
    <property type="protein sequence ID" value="SDX08591.1"/>
    <property type="molecule type" value="Genomic_DNA"/>
</dbReference>
<dbReference type="PANTHER" id="PTHR30251">
    <property type="entry name" value="PILUS ASSEMBLY CHAPERONE"/>
    <property type="match status" value="1"/>
</dbReference>
<dbReference type="STRING" id="1007099.SAMN05216287_2052"/>